<organism evidence="1 2">
    <name type="scientific">Rhodococcus pyridinivorans</name>
    <dbReference type="NCBI Taxonomy" id="103816"/>
    <lineage>
        <taxon>Bacteria</taxon>
        <taxon>Bacillati</taxon>
        <taxon>Actinomycetota</taxon>
        <taxon>Actinomycetes</taxon>
        <taxon>Mycobacteriales</taxon>
        <taxon>Nocardiaceae</taxon>
        <taxon>Rhodococcus</taxon>
    </lineage>
</organism>
<reference evidence="1 2" key="1">
    <citation type="submission" date="2020-10" db="EMBL/GenBank/DDBJ databases">
        <title>Whole genome sequence of oil-degrading bacteria Rhodococcus pyridinivorans strain 5Ap.</title>
        <authorList>
            <person name="Akhremchuk A.E."/>
            <person name="Valentovich L.N."/>
            <person name="Charniauskaya M.I."/>
            <person name="Bukliarevich H.A."/>
            <person name="Titok M.A."/>
        </authorList>
    </citation>
    <scope>NUCLEOTIDE SEQUENCE [LARGE SCALE GENOMIC DNA]</scope>
    <source>
        <strain evidence="1 2">5Ap</strain>
    </source>
</reference>
<dbReference type="RefSeq" id="WP_193902232.1">
    <property type="nucleotide sequence ID" value="NZ_CP063450.1"/>
</dbReference>
<dbReference type="EMBL" id="CP063450">
    <property type="protein sequence ID" value="QOV97181.1"/>
    <property type="molecule type" value="Genomic_DNA"/>
</dbReference>
<keyword evidence="2" id="KW-1185">Reference proteome</keyword>
<evidence type="ECO:0000313" key="1">
    <source>
        <dbReference type="EMBL" id="QOV97181.1"/>
    </source>
</evidence>
<gene>
    <name evidence="1" type="ORF">INP59_14485</name>
</gene>
<dbReference type="AlphaFoldDB" id="A0A7M2XJK7"/>
<sequence length="100" mass="10772">MSLVMQADADVDDRSFPDRIVDAILSRFGVVELSESDMEPDPEDEPDPRDGWWETLAGDVELFRNGEAVVHGELCGLNAAAMRALAAALLAAANRAEAQS</sequence>
<protein>
    <submittedName>
        <fullName evidence="1">Uncharacterized protein</fullName>
    </submittedName>
</protein>
<evidence type="ECO:0000313" key="2">
    <source>
        <dbReference type="Proteomes" id="UP000593818"/>
    </source>
</evidence>
<name>A0A7M2XJK7_9NOCA</name>
<proteinExistence type="predicted"/>
<dbReference type="Proteomes" id="UP000593818">
    <property type="component" value="Chromosome"/>
</dbReference>
<accession>A0A7M2XJK7</accession>